<dbReference type="Gene3D" id="3.30.420.10">
    <property type="entry name" value="Ribonuclease H-like superfamily/Ribonuclease H"/>
    <property type="match status" value="1"/>
</dbReference>
<evidence type="ECO:0000313" key="1">
    <source>
        <dbReference type="EMBL" id="MCX2941375.1"/>
    </source>
</evidence>
<dbReference type="EMBL" id="JAPJDO010000075">
    <property type="protein sequence ID" value="MCX2941375.1"/>
    <property type="molecule type" value="Genomic_DNA"/>
</dbReference>
<gene>
    <name evidence="1" type="ORF">ORI27_32330</name>
</gene>
<dbReference type="SUPFAM" id="SSF53098">
    <property type="entry name" value="Ribonuclease H-like"/>
    <property type="match status" value="1"/>
</dbReference>
<name>A0ABT3SPD4_9MYCO</name>
<dbReference type="InterPro" id="IPR036397">
    <property type="entry name" value="RNaseH_sf"/>
</dbReference>
<dbReference type="InterPro" id="IPR012337">
    <property type="entry name" value="RNaseH-like_sf"/>
</dbReference>
<protein>
    <recommendedName>
        <fullName evidence="3">Transposase</fullName>
    </recommendedName>
</protein>
<comment type="caution">
    <text evidence="1">The sequence shown here is derived from an EMBL/GenBank/DDBJ whole genome shotgun (WGS) entry which is preliminary data.</text>
</comment>
<dbReference type="RefSeq" id="WP_266001324.1">
    <property type="nucleotide sequence ID" value="NZ_JAPJDN010000075.1"/>
</dbReference>
<evidence type="ECO:0008006" key="3">
    <source>
        <dbReference type="Google" id="ProtNLM"/>
    </source>
</evidence>
<keyword evidence="2" id="KW-1185">Reference proteome</keyword>
<sequence length="301" mass="34461">MVERFFRTLRESLLQHLPAYKGPDVYSRGADVEGKSFYYVAELEQIIREWIGSVYHHTKHDGLCIPSLPRERFSPVEMYEIGLARSGSLTLPARAELVYEFLDVEWRTIQNYGVEANGQRYDGEALNGFRLQKSPYQGAHAGLWPISIDSDDVRFAYFRNPDTDEWSRLEWEHAHALTSPFSQEAADYAKRISVRTNRHVNPSSAVHDLLGSWGRDEVLSRRDKALARRLSSQRVVDLAGKAAEPLSQEECREEASLPAVIDLVARMPKATALGDVVDDLDVFDRYYDEHPDEDAFEVFHE</sequence>
<reference evidence="1 2" key="1">
    <citation type="submission" date="2022-11" db="EMBL/GenBank/DDBJ databases">
        <title>Mycobacterium sp. nov.</title>
        <authorList>
            <person name="Papic B."/>
            <person name="Spicic S."/>
            <person name="Duvnjak S."/>
        </authorList>
    </citation>
    <scope>NUCLEOTIDE SEQUENCE [LARGE SCALE GENOMIC DNA]</scope>
    <source>
        <strain evidence="1 2">CVI_P4</strain>
    </source>
</reference>
<dbReference type="Proteomes" id="UP001300745">
    <property type="component" value="Unassembled WGS sequence"/>
</dbReference>
<proteinExistence type="predicted"/>
<accession>A0ABT3SPD4</accession>
<evidence type="ECO:0000313" key="2">
    <source>
        <dbReference type="Proteomes" id="UP001300745"/>
    </source>
</evidence>
<organism evidence="1 2">
    <name type="scientific">Mycobacterium pinniadriaticum</name>
    <dbReference type="NCBI Taxonomy" id="2994102"/>
    <lineage>
        <taxon>Bacteria</taxon>
        <taxon>Bacillati</taxon>
        <taxon>Actinomycetota</taxon>
        <taxon>Actinomycetes</taxon>
        <taxon>Mycobacteriales</taxon>
        <taxon>Mycobacteriaceae</taxon>
        <taxon>Mycobacterium</taxon>
    </lineage>
</organism>